<dbReference type="GO" id="GO:0046166">
    <property type="term" value="P:glyceraldehyde-3-phosphate biosynthetic process"/>
    <property type="evidence" value="ECO:0007669"/>
    <property type="project" value="TreeGrafter"/>
</dbReference>
<dbReference type="InterPro" id="IPR035990">
    <property type="entry name" value="TIM_sf"/>
</dbReference>
<evidence type="ECO:0000313" key="12">
    <source>
        <dbReference type="Proteomes" id="UP000605148"/>
    </source>
</evidence>
<evidence type="ECO:0000256" key="1">
    <source>
        <dbReference type="ARBA" id="ARBA00000148"/>
    </source>
</evidence>
<reference evidence="11" key="2">
    <citation type="submission" date="2020-09" db="EMBL/GenBank/DDBJ databases">
        <authorList>
            <person name="Sun Q."/>
            <person name="Zhou Y."/>
        </authorList>
    </citation>
    <scope>NUCLEOTIDE SEQUENCE</scope>
    <source>
        <strain evidence="11">CGMCC 1.12426</strain>
    </source>
</reference>
<comment type="subcellular location">
    <subcellularLocation>
        <location evidence="9 10">Cytoplasm</location>
    </subcellularLocation>
</comment>
<sequence>MNSQIKPLVAGNWKMNGHRAQLATFAQMCRGVGPALAKSVDVMICPPATLIYSLAAAAVGERIAVGAQDCHAAASGAHTGDLSAEMLADCGARAVILGHSERRADHGETDRSVNGKALAAWRAGLTAIICVGETEAERKAGRAVEVVSGQLAGSVPEGARSDNTVIAYEPVWAIGTGLTPTADDVEEMHREIRSRLCASFGDHGKDMRILYGGSVKPGNAKELMAVANVNGALVGGASLKTDDFLGILDAYRVTE</sequence>
<evidence type="ECO:0000256" key="6">
    <source>
        <dbReference type="ARBA" id="ARBA00022490"/>
    </source>
</evidence>
<dbReference type="SUPFAM" id="SSF51351">
    <property type="entry name" value="Triosephosphate isomerase (TIM)"/>
    <property type="match status" value="1"/>
</dbReference>
<evidence type="ECO:0000313" key="11">
    <source>
        <dbReference type="EMBL" id="GGB61995.1"/>
    </source>
</evidence>
<dbReference type="PANTHER" id="PTHR21139">
    <property type="entry name" value="TRIOSEPHOSPHATE ISOMERASE"/>
    <property type="match status" value="1"/>
</dbReference>
<feature type="binding site" evidence="9">
    <location>
        <position position="214"/>
    </location>
    <ligand>
        <name>substrate</name>
    </ligand>
</feature>
<evidence type="ECO:0000256" key="4">
    <source>
        <dbReference type="ARBA" id="ARBA00007422"/>
    </source>
</evidence>
<comment type="catalytic activity">
    <reaction evidence="9 10">
        <text>D-glyceraldehyde 3-phosphate = dihydroxyacetone phosphate</text>
        <dbReference type="Rhea" id="RHEA:18585"/>
        <dbReference type="ChEBI" id="CHEBI:57642"/>
        <dbReference type="ChEBI" id="CHEBI:59776"/>
        <dbReference type="EC" id="5.3.1.1"/>
    </reaction>
</comment>
<evidence type="ECO:0000256" key="3">
    <source>
        <dbReference type="ARBA" id="ARBA00004939"/>
    </source>
</evidence>
<keyword evidence="7 9" id="KW-0324">Glycolysis</keyword>
<feature type="active site" description="Proton acceptor" evidence="9">
    <location>
        <position position="169"/>
    </location>
</feature>
<dbReference type="PROSITE" id="PS00171">
    <property type="entry name" value="TIM_1"/>
    <property type="match status" value="1"/>
</dbReference>
<dbReference type="PANTHER" id="PTHR21139:SF42">
    <property type="entry name" value="TRIOSEPHOSPHATE ISOMERASE"/>
    <property type="match status" value="1"/>
</dbReference>
<dbReference type="CDD" id="cd00311">
    <property type="entry name" value="TIM"/>
    <property type="match status" value="1"/>
</dbReference>
<dbReference type="Pfam" id="PF00121">
    <property type="entry name" value="TIM"/>
    <property type="match status" value="1"/>
</dbReference>
<evidence type="ECO:0000256" key="5">
    <source>
        <dbReference type="ARBA" id="ARBA00022432"/>
    </source>
</evidence>
<comment type="pathway">
    <text evidence="2 9 10">Carbohydrate degradation; glycolysis; D-glyceraldehyde 3-phosphate from glycerone phosphate: step 1/1.</text>
</comment>
<comment type="pathway">
    <text evidence="3">Carbohydrate metabolism; erythritol degradation.</text>
</comment>
<evidence type="ECO:0000256" key="9">
    <source>
        <dbReference type="HAMAP-Rule" id="MF_00147"/>
    </source>
</evidence>
<accession>A0A916X3G4</accession>
<dbReference type="OrthoDB" id="9809429at2"/>
<evidence type="ECO:0000256" key="2">
    <source>
        <dbReference type="ARBA" id="ARBA00004680"/>
    </source>
</evidence>
<comment type="pathway">
    <text evidence="9 10">Carbohydrate biosynthesis; gluconeogenesis.</text>
</comment>
<feature type="binding site" evidence="9">
    <location>
        <position position="175"/>
    </location>
    <ligand>
        <name>substrate</name>
    </ligand>
</feature>
<gene>
    <name evidence="9 11" type="primary">tpiA</name>
    <name evidence="11" type="ORF">GCM10011316_37470</name>
</gene>
<feature type="active site" description="Electrophile" evidence="9">
    <location>
        <position position="99"/>
    </location>
</feature>
<dbReference type="InterPro" id="IPR013785">
    <property type="entry name" value="Aldolase_TIM"/>
</dbReference>
<dbReference type="GO" id="GO:0006096">
    <property type="term" value="P:glycolytic process"/>
    <property type="evidence" value="ECO:0007669"/>
    <property type="project" value="UniProtKB-UniRule"/>
</dbReference>
<dbReference type="InterPro" id="IPR000652">
    <property type="entry name" value="Triosephosphate_isomerase"/>
</dbReference>
<evidence type="ECO:0000256" key="7">
    <source>
        <dbReference type="ARBA" id="ARBA00023152"/>
    </source>
</evidence>
<comment type="caution">
    <text evidence="11">The sequence shown here is derived from an EMBL/GenBank/DDBJ whole genome shotgun (WGS) entry which is preliminary data.</text>
</comment>
<keyword evidence="8 9" id="KW-0413">Isomerase</keyword>
<keyword evidence="6 9" id="KW-0963">Cytoplasm</keyword>
<dbReference type="HAMAP" id="MF_00147_B">
    <property type="entry name" value="TIM_B"/>
    <property type="match status" value="1"/>
</dbReference>
<keyword evidence="12" id="KW-1185">Reference proteome</keyword>
<evidence type="ECO:0000256" key="10">
    <source>
        <dbReference type="RuleBase" id="RU363013"/>
    </source>
</evidence>
<feature type="binding site" evidence="9">
    <location>
        <begin position="12"/>
        <end position="14"/>
    </location>
    <ligand>
        <name>substrate</name>
    </ligand>
</feature>
<dbReference type="Proteomes" id="UP000605148">
    <property type="component" value="Unassembled WGS sequence"/>
</dbReference>
<dbReference type="GO" id="GO:0004807">
    <property type="term" value="F:triose-phosphate isomerase activity"/>
    <property type="evidence" value="ECO:0007669"/>
    <property type="project" value="UniProtKB-UniRule"/>
</dbReference>
<name>A0A916X3G4_9HYPH</name>
<comment type="catalytic activity">
    <reaction evidence="1">
        <text>L-erythrulose 1-phosphate = D-erythrulose 4-phosphate</text>
        <dbReference type="Rhea" id="RHEA:49588"/>
        <dbReference type="ChEBI" id="CHEBI:58002"/>
        <dbReference type="ChEBI" id="CHEBI:90796"/>
        <dbReference type="EC" id="5.3.1.33"/>
    </reaction>
</comment>
<dbReference type="AlphaFoldDB" id="A0A916X3G4"/>
<dbReference type="GO" id="GO:0006094">
    <property type="term" value="P:gluconeogenesis"/>
    <property type="evidence" value="ECO:0007669"/>
    <property type="project" value="UniProtKB-UniRule"/>
</dbReference>
<evidence type="ECO:0000256" key="8">
    <source>
        <dbReference type="ARBA" id="ARBA00023235"/>
    </source>
</evidence>
<comment type="subunit">
    <text evidence="9 10">Homodimer.</text>
</comment>
<dbReference type="InterPro" id="IPR022896">
    <property type="entry name" value="TrioseP_Isoase_bac/euk"/>
</dbReference>
<feature type="binding site" evidence="9">
    <location>
        <begin position="235"/>
        <end position="236"/>
    </location>
    <ligand>
        <name>substrate</name>
    </ligand>
</feature>
<dbReference type="GO" id="GO:0005829">
    <property type="term" value="C:cytosol"/>
    <property type="evidence" value="ECO:0007669"/>
    <property type="project" value="TreeGrafter"/>
</dbReference>
<reference evidence="11" key="1">
    <citation type="journal article" date="2014" name="Int. J. Syst. Evol. Microbiol.">
        <title>Complete genome sequence of Corynebacterium casei LMG S-19264T (=DSM 44701T), isolated from a smear-ripened cheese.</title>
        <authorList>
            <consortium name="US DOE Joint Genome Institute (JGI-PGF)"/>
            <person name="Walter F."/>
            <person name="Albersmeier A."/>
            <person name="Kalinowski J."/>
            <person name="Ruckert C."/>
        </authorList>
    </citation>
    <scope>NUCLEOTIDE SEQUENCE</scope>
    <source>
        <strain evidence="11">CGMCC 1.12426</strain>
    </source>
</reference>
<dbReference type="InterPro" id="IPR020861">
    <property type="entry name" value="Triosephosphate_isomerase_AS"/>
</dbReference>
<dbReference type="EMBL" id="BMFA01000016">
    <property type="protein sequence ID" value="GGB61995.1"/>
    <property type="molecule type" value="Genomic_DNA"/>
</dbReference>
<dbReference type="NCBIfam" id="TIGR00419">
    <property type="entry name" value="tim"/>
    <property type="match status" value="1"/>
</dbReference>
<organism evidence="11 12">
    <name type="scientific">Roseibium aquae</name>
    <dbReference type="NCBI Taxonomy" id="1323746"/>
    <lineage>
        <taxon>Bacteria</taxon>
        <taxon>Pseudomonadati</taxon>
        <taxon>Pseudomonadota</taxon>
        <taxon>Alphaproteobacteria</taxon>
        <taxon>Hyphomicrobiales</taxon>
        <taxon>Stappiaceae</taxon>
        <taxon>Roseibium</taxon>
    </lineage>
</organism>
<comment type="similarity">
    <text evidence="4 9 10">Belongs to the triosephosphate isomerase family.</text>
</comment>
<dbReference type="Gene3D" id="3.20.20.70">
    <property type="entry name" value="Aldolase class I"/>
    <property type="match status" value="1"/>
</dbReference>
<proteinExistence type="inferred from homology"/>
<dbReference type="FunFam" id="3.20.20.70:FF:000016">
    <property type="entry name" value="Triosephosphate isomerase"/>
    <property type="match status" value="1"/>
</dbReference>
<protein>
    <recommendedName>
        <fullName evidence="9 10">Triosephosphate isomerase</fullName>
        <shortName evidence="9">TIM</shortName>
        <shortName evidence="9">TPI</shortName>
        <ecNumber evidence="9 10">5.3.1.1</ecNumber>
    </recommendedName>
    <alternativeName>
        <fullName evidence="9">Triose-phosphate isomerase</fullName>
    </alternativeName>
</protein>
<dbReference type="PROSITE" id="PS51440">
    <property type="entry name" value="TIM_2"/>
    <property type="match status" value="1"/>
</dbReference>
<dbReference type="GO" id="GO:0019563">
    <property type="term" value="P:glycerol catabolic process"/>
    <property type="evidence" value="ECO:0007669"/>
    <property type="project" value="TreeGrafter"/>
</dbReference>
<dbReference type="EC" id="5.3.1.1" evidence="9 10"/>
<dbReference type="RefSeq" id="WP_150497687.1">
    <property type="nucleotide sequence ID" value="NZ_BMFA01000016.1"/>
</dbReference>
<keyword evidence="5 9" id="KW-0312">Gluconeogenesis</keyword>
<comment type="function">
    <text evidence="9">Involved in the gluconeogenesis. Catalyzes stereospecifically the conversion of dihydroxyacetone phosphate (DHAP) to D-glyceraldehyde-3-phosphate (G3P).</text>
</comment>